<dbReference type="PROSITE" id="PS51900">
    <property type="entry name" value="CB"/>
    <property type="match status" value="1"/>
</dbReference>
<dbReference type="EMBL" id="QOVW01000067">
    <property type="protein sequence ID" value="RDB36078.1"/>
    <property type="molecule type" value="Genomic_DNA"/>
</dbReference>
<gene>
    <name evidence="7" type="ORF">DCC88_06750</name>
</gene>
<evidence type="ECO:0000256" key="1">
    <source>
        <dbReference type="ARBA" id="ARBA00008857"/>
    </source>
</evidence>
<dbReference type="InterPro" id="IPR044068">
    <property type="entry name" value="CB"/>
</dbReference>
<name>A0A369KQH7_9BACT</name>
<keyword evidence="4" id="KW-0233">DNA recombination</keyword>
<dbReference type="Pfam" id="PF02899">
    <property type="entry name" value="Phage_int_SAM_1"/>
    <property type="match status" value="1"/>
</dbReference>
<dbReference type="InterPro" id="IPR010998">
    <property type="entry name" value="Integrase_recombinase_N"/>
</dbReference>
<dbReference type="InterPro" id="IPR004107">
    <property type="entry name" value="Integrase_SAM-like_N"/>
</dbReference>
<dbReference type="GO" id="GO:0006310">
    <property type="term" value="P:DNA recombination"/>
    <property type="evidence" value="ECO:0007669"/>
    <property type="project" value="UniProtKB-KW"/>
</dbReference>
<dbReference type="Gene3D" id="1.10.443.10">
    <property type="entry name" value="Intergrase catalytic core"/>
    <property type="match status" value="1"/>
</dbReference>
<dbReference type="InterPro" id="IPR011010">
    <property type="entry name" value="DNA_brk_join_enz"/>
</dbReference>
<proteinExistence type="inferred from homology"/>
<feature type="domain" description="Core-binding (CB)" evidence="6">
    <location>
        <begin position="43"/>
        <end position="128"/>
    </location>
</feature>
<reference evidence="7" key="1">
    <citation type="submission" date="2018-04" db="EMBL/GenBank/DDBJ databases">
        <title>Draft genome sequence of the Candidatus Spirobacillus cienkowskii, a pathogen of freshwater Daphnia species, reconstructed from hemolymph metagenomic reads.</title>
        <authorList>
            <person name="Bresciani L."/>
            <person name="Lemos L.N."/>
            <person name="Wale N."/>
            <person name="Lin J.Y."/>
            <person name="Fernandes G.R."/>
            <person name="Duffy M.A."/>
            <person name="Rodrigues J.M."/>
        </authorList>
    </citation>
    <scope>NUCLEOTIDE SEQUENCE [LARGE SCALE GENOMIC DNA]</scope>
    <source>
        <strain evidence="7">Binning01</strain>
    </source>
</reference>
<keyword evidence="3 5" id="KW-0238">DNA-binding</keyword>
<sequence>MLSFIKNGFFEEIFMEGNFVNHQSLVTETINKDFYYPESFAFSKLSPLLIRFLNQLKKSGKSVNTISAYRNDLSLFCEFLIEKQISPDNYSYPAQDNWLQFLKENGRHSQSSVRRAQMSVRTFIHFLVAEKIITSSPFLDVKSPKQPAPALLTVSHEKFVSLCRTLKQLAVNKDEKAIRDWTLVLILGECGLKASEASNLTWGDVWPELETPTSENSIAGCLKVTGNNERLVPYNLEVSRALTMLKETREQMSLSTSLDSKLFFGYLNVSRKTRTNFLHRHGIKFVIYEVCSEILGIPYNSESLRNHAILRWLAKGMDNEKVAGLAGYSSLNSLERFLNCKERKKINPRKVKTVK</sequence>
<evidence type="ECO:0000256" key="3">
    <source>
        <dbReference type="ARBA" id="ARBA00023125"/>
    </source>
</evidence>
<evidence type="ECO:0000256" key="5">
    <source>
        <dbReference type="PROSITE-ProRule" id="PRU01248"/>
    </source>
</evidence>
<dbReference type="Gene3D" id="1.10.150.130">
    <property type="match status" value="1"/>
</dbReference>
<dbReference type="CDD" id="cd00397">
    <property type="entry name" value="DNA_BRE_C"/>
    <property type="match status" value="1"/>
</dbReference>
<accession>A0A369KQH7</accession>
<dbReference type="GO" id="GO:0015074">
    <property type="term" value="P:DNA integration"/>
    <property type="evidence" value="ECO:0007669"/>
    <property type="project" value="UniProtKB-KW"/>
</dbReference>
<protein>
    <recommendedName>
        <fullName evidence="6">Core-binding (CB) domain-containing protein</fullName>
    </recommendedName>
</protein>
<dbReference type="Proteomes" id="UP000253934">
    <property type="component" value="Unassembled WGS sequence"/>
</dbReference>
<dbReference type="AlphaFoldDB" id="A0A369KQH7"/>
<comment type="similarity">
    <text evidence="1">Belongs to the 'phage' integrase family.</text>
</comment>
<evidence type="ECO:0000313" key="8">
    <source>
        <dbReference type="Proteomes" id="UP000253934"/>
    </source>
</evidence>
<dbReference type="InterPro" id="IPR050090">
    <property type="entry name" value="Tyrosine_recombinase_XerCD"/>
</dbReference>
<dbReference type="PANTHER" id="PTHR30349:SF41">
    <property type="entry name" value="INTEGRASE_RECOMBINASE PROTEIN MJ0367-RELATED"/>
    <property type="match status" value="1"/>
</dbReference>
<evidence type="ECO:0000256" key="2">
    <source>
        <dbReference type="ARBA" id="ARBA00022908"/>
    </source>
</evidence>
<dbReference type="GO" id="GO:0003677">
    <property type="term" value="F:DNA binding"/>
    <property type="evidence" value="ECO:0007669"/>
    <property type="project" value="UniProtKB-UniRule"/>
</dbReference>
<organism evidence="7 8">
    <name type="scientific">Spirobacillus cienkowskii</name>
    <dbReference type="NCBI Taxonomy" id="495820"/>
    <lineage>
        <taxon>Bacteria</taxon>
        <taxon>Pseudomonadati</taxon>
        <taxon>Bdellovibrionota</taxon>
        <taxon>Oligoflexia</taxon>
        <taxon>Silvanigrellales</taxon>
        <taxon>Spirobacillus</taxon>
    </lineage>
</organism>
<comment type="caution">
    <text evidence="7">The sequence shown here is derived from an EMBL/GenBank/DDBJ whole genome shotgun (WGS) entry which is preliminary data.</text>
</comment>
<dbReference type="PANTHER" id="PTHR30349">
    <property type="entry name" value="PHAGE INTEGRASE-RELATED"/>
    <property type="match status" value="1"/>
</dbReference>
<dbReference type="Pfam" id="PF00589">
    <property type="entry name" value="Phage_integrase"/>
    <property type="match status" value="1"/>
</dbReference>
<evidence type="ECO:0000313" key="7">
    <source>
        <dbReference type="EMBL" id="RDB36078.1"/>
    </source>
</evidence>
<keyword evidence="8" id="KW-1185">Reference proteome</keyword>
<keyword evidence="2" id="KW-0229">DNA integration</keyword>
<dbReference type="InterPro" id="IPR002104">
    <property type="entry name" value="Integrase_catalytic"/>
</dbReference>
<evidence type="ECO:0000259" key="6">
    <source>
        <dbReference type="PROSITE" id="PS51900"/>
    </source>
</evidence>
<dbReference type="InterPro" id="IPR013762">
    <property type="entry name" value="Integrase-like_cat_sf"/>
</dbReference>
<dbReference type="SUPFAM" id="SSF56349">
    <property type="entry name" value="DNA breaking-rejoining enzymes"/>
    <property type="match status" value="1"/>
</dbReference>
<evidence type="ECO:0000256" key="4">
    <source>
        <dbReference type="ARBA" id="ARBA00023172"/>
    </source>
</evidence>